<name>A0A0F5PNL4_9THEO</name>
<organism evidence="5 8">
    <name type="scientific">Caldanaerobacter subterraneus subsp. pacificus DSM 12653</name>
    <dbReference type="NCBI Taxonomy" id="391606"/>
    <lineage>
        <taxon>Bacteria</taxon>
        <taxon>Bacillati</taxon>
        <taxon>Bacillota</taxon>
        <taxon>Clostridia</taxon>
        <taxon>Thermoanaerobacterales</taxon>
        <taxon>Thermoanaerobacteraceae</taxon>
        <taxon>Caldanaerobacter</taxon>
    </lineage>
</organism>
<evidence type="ECO:0000313" key="8">
    <source>
        <dbReference type="Proteomes" id="UP000010146"/>
    </source>
</evidence>
<reference evidence="5 8" key="2">
    <citation type="journal article" date="2015" name="BMC Genomics">
        <title>Analysis of three genomes within the thermophilic bacterial species Caldanaerobacter subterraneus with a focus on carbon monoxide dehydrogenase evolution and hydrolase diversity.</title>
        <authorList>
            <person name="Sant'Anna F.H."/>
            <person name="Lebedinsky A.V."/>
            <person name="Sokolova T.G."/>
            <person name="Robb F.T."/>
            <person name="Gonzalez J.M."/>
        </authorList>
    </citation>
    <scope>NUCLEOTIDE SEQUENCE [LARGE SCALE GENOMIC DNA]</scope>
    <source>
        <strain evidence="5 8">DSM 12653</strain>
    </source>
</reference>
<dbReference type="GO" id="GO:0006313">
    <property type="term" value="P:DNA transposition"/>
    <property type="evidence" value="ECO:0007669"/>
    <property type="project" value="InterPro"/>
</dbReference>
<dbReference type="InterPro" id="IPR003346">
    <property type="entry name" value="Transposase_20"/>
</dbReference>
<evidence type="ECO:0000313" key="7">
    <source>
        <dbReference type="EMBL" id="KKC29880.1"/>
    </source>
</evidence>
<feature type="domain" description="Transposase IS110-like N-terminal" evidence="2">
    <location>
        <begin position="21"/>
        <end position="181"/>
    </location>
</feature>
<feature type="domain" description="Transposase IS116/IS110/IS902 C-terminal" evidence="3">
    <location>
        <begin position="289"/>
        <end position="373"/>
    </location>
</feature>
<keyword evidence="1" id="KW-0175">Coiled coil</keyword>
<comment type="caution">
    <text evidence="5">The sequence shown here is derived from an EMBL/GenBank/DDBJ whole genome shotgun (WGS) entry which is preliminary data.</text>
</comment>
<dbReference type="EMBL" id="ABXP02000066">
    <property type="protein sequence ID" value="KKC29879.1"/>
    <property type="molecule type" value="Genomic_DNA"/>
</dbReference>
<feature type="coiled-coil region" evidence="1">
    <location>
        <begin position="213"/>
        <end position="291"/>
    </location>
</feature>
<dbReference type="Pfam" id="PF02371">
    <property type="entry name" value="Transposase_20"/>
    <property type="match status" value="1"/>
</dbReference>
<reference evidence="8" key="3">
    <citation type="submission" date="2015-02" db="EMBL/GenBank/DDBJ databases">
        <title>Genome analysis of three genomes within the thermophilic hydrogenogenic bacterial species Caldanaerobacter subterraneus.</title>
        <authorList>
            <person name="Sant'Anna F.H."/>
            <person name="Lebedinsky A."/>
            <person name="Sokolova T."/>
            <person name="Robb F.T."/>
            <person name="Gonzalez J.M."/>
        </authorList>
    </citation>
    <scope>NUCLEOTIDE SEQUENCE [LARGE SCALE GENOMIC DNA]</scope>
    <source>
        <strain evidence="8">DSM 12653</strain>
    </source>
</reference>
<dbReference type="Pfam" id="PF01548">
    <property type="entry name" value="DEDD_Tnp_IS110"/>
    <property type="match status" value="1"/>
</dbReference>
<evidence type="ECO:0000256" key="1">
    <source>
        <dbReference type="SAM" id="Coils"/>
    </source>
</evidence>
<dbReference type="PANTHER" id="PTHR33055:SF15">
    <property type="entry name" value="TRANSPOSASE-RELATED"/>
    <property type="match status" value="1"/>
</dbReference>
<gene>
    <name evidence="6" type="ORF">CDSM653_01108</name>
    <name evidence="7" type="ORF">CDSM653_01109</name>
    <name evidence="5" type="ORF">CDSM653_01575</name>
    <name evidence="4" type="ORF">CDSM653_02519</name>
</gene>
<dbReference type="EMBL" id="ABXP02000082">
    <property type="protein sequence ID" value="KKC29449.1"/>
    <property type="molecule type" value="Genomic_DNA"/>
</dbReference>
<dbReference type="EMBL" id="ABXP02000126">
    <property type="protein sequence ID" value="KKC28462.1"/>
    <property type="molecule type" value="Genomic_DNA"/>
</dbReference>
<dbReference type="InterPro" id="IPR047650">
    <property type="entry name" value="Transpos_IS110"/>
</dbReference>
<dbReference type="PANTHER" id="PTHR33055">
    <property type="entry name" value="TRANSPOSASE FOR INSERTION SEQUENCE ELEMENT IS1111A"/>
    <property type="match status" value="1"/>
</dbReference>
<evidence type="ECO:0000313" key="6">
    <source>
        <dbReference type="EMBL" id="KKC29879.1"/>
    </source>
</evidence>
<dbReference type="Proteomes" id="UP000010146">
    <property type="component" value="Unassembled WGS sequence"/>
</dbReference>
<evidence type="ECO:0000259" key="3">
    <source>
        <dbReference type="Pfam" id="PF02371"/>
    </source>
</evidence>
<dbReference type="NCBIfam" id="NF033542">
    <property type="entry name" value="transpos_IS110"/>
    <property type="match status" value="1"/>
</dbReference>
<accession>A0A0F5PNL4</accession>
<dbReference type="GO" id="GO:0003677">
    <property type="term" value="F:DNA binding"/>
    <property type="evidence" value="ECO:0007669"/>
    <property type="project" value="InterPro"/>
</dbReference>
<proteinExistence type="predicted"/>
<dbReference type="InterPro" id="IPR002525">
    <property type="entry name" value="Transp_IS110-like_N"/>
</dbReference>
<evidence type="ECO:0000259" key="2">
    <source>
        <dbReference type="Pfam" id="PF01548"/>
    </source>
</evidence>
<sequence>MIHMNKVQKLLLVHSSDIIFVGVDVAKKTHYARIINHIGLEVIKPFKFNNSIDGYERLVSKILEAKEKSKATKILIGFEPSGHYWKPLAWFLKEKGYTVVIVNPYHVKQRKEEEDNSPSKNDRKDALIIARLIKEGKFLNCLLPQNTYADLRNLSVARKQLIKKLNSVKNKIIAILDEYFPEFEEVFKNLWGKAALWILRNCPFPSIILKLSKEEIAEQLKKATNNRVGMKRAEKLIEAAKKSIGVKEGIKGAQIRLNIYLDELEFLKTQLETIEKAMEELLKKIDIAEYLLSIPGIGVITVAGFLAEVGDIGKYTHYKQIQKLGGLNITDNQSGKHRGKTKISKRGRPELRNLLYKASLTLVAKNKEFKALYNYFLRRRENPLEKKQALIAISIKLIRVMFTLAKKKEKYDSQKVLGEYRMKQIKELVA</sequence>
<evidence type="ECO:0000313" key="4">
    <source>
        <dbReference type="EMBL" id="KKC28462.1"/>
    </source>
</evidence>
<dbReference type="EMBL" id="ABXP02000066">
    <property type="protein sequence ID" value="KKC29880.1"/>
    <property type="molecule type" value="Genomic_DNA"/>
</dbReference>
<evidence type="ECO:0000313" key="5">
    <source>
        <dbReference type="EMBL" id="KKC29449.1"/>
    </source>
</evidence>
<reference evidence="5 8" key="1">
    <citation type="submission" date="2008-07" db="EMBL/GenBank/DDBJ databases">
        <authorList>
            <person name="Gonzalez J."/>
            <person name="Sokolova T."/>
            <person name="Ferriera S."/>
            <person name="Johnson J."/>
            <person name="Kravitz S."/>
            <person name="Beeson K."/>
            <person name="Sutton G."/>
            <person name="Rogers Y.-H."/>
            <person name="Friedman R."/>
            <person name="Frazier M."/>
            <person name="Venter J.C."/>
        </authorList>
    </citation>
    <scope>NUCLEOTIDE SEQUENCE [LARGE SCALE GENOMIC DNA]</scope>
    <source>
        <strain evidence="5 8">DSM 12653</strain>
    </source>
</reference>
<dbReference type="GO" id="GO:0004803">
    <property type="term" value="F:transposase activity"/>
    <property type="evidence" value="ECO:0007669"/>
    <property type="project" value="InterPro"/>
</dbReference>
<dbReference type="AlphaFoldDB" id="A0A0F5PNL4"/>
<protein>
    <submittedName>
        <fullName evidence="5">Transposase</fullName>
    </submittedName>
</protein>